<dbReference type="InterPro" id="IPR046672">
    <property type="entry name" value="DUF6542"/>
</dbReference>
<evidence type="ECO:0000256" key="1">
    <source>
        <dbReference type="SAM" id="MobiDB-lite"/>
    </source>
</evidence>
<dbReference type="KEGG" id="cmd:B841_04670"/>
<feature type="transmembrane region" description="Helical" evidence="2">
    <location>
        <begin position="20"/>
        <end position="37"/>
    </location>
</feature>
<evidence type="ECO:0000313" key="4">
    <source>
        <dbReference type="EMBL" id="AGS34411.1"/>
    </source>
</evidence>
<dbReference type="eggNOG" id="ENOG5033MXV">
    <property type="taxonomic scope" value="Bacteria"/>
</dbReference>
<name>S5THL8_9CORY</name>
<feature type="compositionally biased region" description="Basic residues" evidence="1">
    <location>
        <begin position="123"/>
        <end position="139"/>
    </location>
</feature>
<proteinExistence type="predicted"/>
<feature type="transmembrane region" description="Helical" evidence="2">
    <location>
        <begin position="42"/>
        <end position="64"/>
    </location>
</feature>
<keyword evidence="2" id="KW-0472">Membrane</keyword>
<feature type="domain" description="DUF6542" evidence="3">
    <location>
        <begin position="2"/>
        <end position="115"/>
    </location>
</feature>
<dbReference type="PATRIC" id="fig|1224163.3.peg.936"/>
<gene>
    <name evidence="4" type="ORF">B841_04670</name>
</gene>
<reference evidence="4 5" key="1">
    <citation type="submission" date="2012-11" db="EMBL/GenBank/DDBJ databases">
        <title>The complete genome sequence of Corynebacterium maris Coryn-1 (=DSM 45190).</title>
        <authorList>
            <person name="Schaffert L."/>
            <person name="Albersmeier A."/>
            <person name="Kalinowski J."/>
            <person name="Ruckert C."/>
        </authorList>
    </citation>
    <scope>NUCLEOTIDE SEQUENCE [LARGE SCALE GENOMIC DNA]</scope>
    <source>
        <strain evidence="5">Coryn-1</strain>
    </source>
</reference>
<evidence type="ECO:0000256" key="2">
    <source>
        <dbReference type="SAM" id="Phobius"/>
    </source>
</evidence>
<keyword evidence="2" id="KW-0812">Transmembrane</keyword>
<dbReference type="InterPro" id="IPR036259">
    <property type="entry name" value="MFS_trans_sf"/>
</dbReference>
<feature type="transmembrane region" description="Helical" evidence="2">
    <location>
        <begin position="91"/>
        <end position="112"/>
    </location>
</feature>
<dbReference type="SUPFAM" id="SSF103473">
    <property type="entry name" value="MFS general substrate transporter"/>
    <property type="match status" value="1"/>
</dbReference>
<evidence type="ECO:0000259" key="3">
    <source>
        <dbReference type="Pfam" id="PF20177"/>
    </source>
</evidence>
<dbReference type="EMBL" id="CP003924">
    <property type="protein sequence ID" value="AGS34411.1"/>
    <property type="molecule type" value="Genomic_DNA"/>
</dbReference>
<sequence>MLAGLLTGLIISLYLQEISLLYLVIFAVATVVVAVFVESRGLFLTVVSIPLLFTVMTVITAWAVTQSLAAEGSDPFSTTSIITAVYPLTQYFPWLLAVTGICVVIAVLRLWLLRRAARKRREQENRRRRRARARDRRGRAAAADARGHSSQITVEELLARRPTRPHPEE</sequence>
<keyword evidence="2" id="KW-1133">Transmembrane helix</keyword>
<organism evidence="4 5">
    <name type="scientific">Corynebacterium maris DSM 45190</name>
    <dbReference type="NCBI Taxonomy" id="1224163"/>
    <lineage>
        <taxon>Bacteria</taxon>
        <taxon>Bacillati</taxon>
        <taxon>Actinomycetota</taxon>
        <taxon>Actinomycetes</taxon>
        <taxon>Mycobacteriales</taxon>
        <taxon>Corynebacteriaceae</taxon>
        <taxon>Corynebacterium</taxon>
    </lineage>
</organism>
<keyword evidence="5" id="KW-1185">Reference proteome</keyword>
<dbReference type="AlphaFoldDB" id="S5THL8"/>
<evidence type="ECO:0000313" key="5">
    <source>
        <dbReference type="Proteomes" id="UP000015388"/>
    </source>
</evidence>
<accession>S5THL8</accession>
<protein>
    <recommendedName>
        <fullName evidence="3">DUF6542 domain-containing protein</fullName>
    </recommendedName>
</protein>
<dbReference type="Proteomes" id="UP000015388">
    <property type="component" value="Chromosome"/>
</dbReference>
<dbReference type="HOGENOM" id="CLU_081227_1_0_11"/>
<dbReference type="STRING" id="1224163.B841_04670"/>
<dbReference type="Pfam" id="PF20177">
    <property type="entry name" value="DUF6542"/>
    <property type="match status" value="1"/>
</dbReference>
<feature type="region of interest" description="Disordered" evidence="1">
    <location>
        <begin position="123"/>
        <end position="169"/>
    </location>
</feature>